<dbReference type="EMBL" id="DS113553">
    <property type="protein sequence ID" value="EAY01911.1"/>
    <property type="molecule type" value="Genomic_DNA"/>
</dbReference>
<evidence type="ECO:0008006" key="5">
    <source>
        <dbReference type="Google" id="ProtNLM"/>
    </source>
</evidence>
<reference evidence="3" key="1">
    <citation type="submission" date="2006-10" db="EMBL/GenBank/DDBJ databases">
        <authorList>
            <person name="Amadeo P."/>
            <person name="Zhao Q."/>
            <person name="Wortman J."/>
            <person name="Fraser-Liggett C."/>
            <person name="Carlton J."/>
        </authorList>
    </citation>
    <scope>NUCLEOTIDE SEQUENCE</scope>
    <source>
        <strain evidence="3">G3</strain>
    </source>
</reference>
<organism evidence="3 4">
    <name type="scientific">Trichomonas vaginalis (strain ATCC PRA-98 / G3)</name>
    <dbReference type="NCBI Taxonomy" id="412133"/>
    <lineage>
        <taxon>Eukaryota</taxon>
        <taxon>Metamonada</taxon>
        <taxon>Parabasalia</taxon>
        <taxon>Trichomonadida</taxon>
        <taxon>Trichomonadidae</taxon>
        <taxon>Trichomonas</taxon>
    </lineage>
</organism>
<feature type="signal peptide" evidence="2">
    <location>
        <begin position="1"/>
        <end position="16"/>
    </location>
</feature>
<evidence type="ECO:0000313" key="4">
    <source>
        <dbReference type="Proteomes" id="UP000001542"/>
    </source>
</evidence>
<proteinExistence type="predicted"/>
<keyword evidence="1" id="KW-0812">Transmembrane</keyword>
<dbReference type="RefSeq" id="XP_001314450.1">
    <property type="nucleotide sequence ID" value="XM_001314430.1"/>
</dbReference>
<evidence type="ECO:0000256" key="1">
    <source>
        <dbReference type="SAM" id="Phobius"/>
    </source>
</evidence>
<feature type="transmembrane region" description="Helical" evidence="1">
    <location>
        <begin position="382"/>
        <end position="404"/>
    </location>
</feature>
<dbReference type="SUPFAM" id="SSF51126">
    <property type="entry name" value="Pectin lyase-like"/>
    <property type="match status" value="1"/>
</dbReference>
<dbReference type="AlphaFoldDB" id="A2EZK3"/>
<dbReference type="InterPro" id="IPR011050">
    <property type="entry name" value="Pectin_lyase_fold/virulence"/>
</dbReference>
<sequence>MLLLLASFINCQSILGLVSRLSALTTVSNVSLISKPKVQNLYKSSPIFFHVPGREIRNLVIRGTTFDKAQSPISFGSCNIQLDNDLFTQCVSVIVSSDKLVFDADKQYKAINSSITISRCIFNIFGDIQKDAPISIERCDMKIERSVFESCVGGEGIIYASNSNVTIRVSNFSQCVSYRYPGCIHAINSKVNLYYMRFLDNEAAGLAGVGRFYNCSFHGEKVDCLFNKAFMHVSTFLFESCNSVILVRCKFLRNYCTMPFDGSDQFTIDKQSGTLSFNDCPSVYIQYCTFIGNMMDDQNTMQPAIYAMGSTKINTYTCQADQNLDTFSVLVEDTSGQVPILKNKRSIVNSYIPNMYKHLIYMRDKFYHKVTVLCASAMSQNYIIATFVVSVLVIIIVAVTMSVMSGGFI</sequence>
<evidence type="ECO:0000256" key="2">
    <source>
        <dbReference type="SAM" id="SignalP"/>
    </source>
</evidence>
<reference evidence="3" key="2">
    <citation type="journal article" date="2007" name="Science">
        <title>Draft genome sequence of the sexually transmitted pathogen Trichomonas vaginalis.</title>
        <authorList>
            <person name="Carlton J.M."/>
            <person name="Hirt R.P."/>
            <person name="Silva J.C."/>
            <person name="Delcher A.L."/>
            <person name="Schatz M."/>
            <person name="Zhao Q."/>
            <person name="Wortman J.R."/>
            <person name="Bidwell S.L."/>
            <person name="Alsmark U.C.M."/>
            <person name="Besteiro S."/>
            <person name="Sicheritz-Ponten T."/>
            <person name="Noel C.J."/>
            <person name="Dacks J.B."/>
            <person name="Foster P.G."/>
            <person name="Simillion C."/>
            <person name="Van de Peer Y."/>
            <person name="Miranda-Saavedra D."/>
            <person name="Barton G.J."/>
            <person name="Westrop G.D."/>
            <person name="Mueller S."/>
            <person name="Dessi D."/>
            <person name="Fiori P.L."/>
            <person name="Ren Q."/>
            <person name="Paulsen I."/>
            <person name="Zhang H."/>
            <person name="Bastida-Corcuera F.D."/>
            <person name="Simoes-Barbosa A."/>
            <person name="Brown M.T."/>
            <person name="Hayes R.D."/>
            <person name="Mukherjee M."/>
            <person name="Okumura C.Y."/>
            <person name="Schneider R."/>
            <person name="Smith A.J."/>
            <person name="Vanacova S."/>
            <person name="Villalvazo M."/>
            <person name="Haas B.J."/>
            <person name="Pertea M."/>
            <person name="Feldblyum T.V."/>
            <person name="Utterback T.R."/>
            <person name="Shu C.L."/>
            <person name="Osoegawa K."/>
            <person name="de Jong P.J."/>
            <person name="Hrdy I."/>
            <person name="Horvathova L."/>
            <person name="Zubacova Z."/>
            <person name="Dolezal P."/>
            <person name="Malik S.B."/>
            <person name="Logsdon J.M. Jr."/>
            <person name="Henze K."/>
            <person name="Gupta A."/>
            <person name="Wang C.C."/>
            <person name="Dunne R.L."/>
            <person name="Upcroft J.A."/>
            <person name="Upcroft P."/>
            <person name="White O."/>
            <person name="Salzberg S.L."/>
            <person name="Tang P."/>
            <person name="Chiu C.-H."/>
            <person name="Lee Y.-S."/>
            <person name="Embley T.M."/>
            <person name="Coombs G.H."/>
            <person name="Mottram J.C."/>
            <person name="Tachezy J."/>
            <person name="Fraser-Liggett C.M."/>
            <person name="Johnson P.J."/>
        </authorList>
    </citation>
    <scope>NUCLEOTIDE SEQUENCE [LARGE SCALE GENOMIC DNA]</scope>
    <source>
        <strain evidence="3">G3</strain>
    </source>
</reference>
<feature type="chain" id="PRO_5002643500" description="Right handed beta helix domain-containing protein" evidence="2">
    <location>
        <begin position="17"/>
        <end position="409"/>
    </location>
</feature>
<dbReference type="VEuPathDB" id="TrichDB:TVAG_068770"/>
<dbReference type="VEuPathDB" id="TrichDB:TVAGG3_0923370"/>
<evidence type="ECO:0000313" key="3">
    <source>
        <dbReference type="EMBL" id="EAY01911.1"/>
    </source>
</evidence>
<keyword evidence="1" id="KW-0472">Membrane</keyword>
<dbReference type="KEGG" id="tva:4759740"/>
<accession>A2EZK3</accession>
<dbReference type="InParanoid" id="A2EZK3"/>
<name>A2EZK3_TRIV3</name>
<dbReference type="Proteomes" id="UP000001542">
    <property type="component" value="Unassembled WGS sequence"/>
</dbReference>
<gene>
    <name evidence="3" type="ORF">TVAG_068770</name>
</gene>
<keyword evidence="1" id="KW-1133">Transmembrane helix</keyword>
<keyword evidence="4" id="KW-1185">Reference proteome</keyword>
<protein>
    <recommendedName>
        <fullName evidence="5">Right handed beta helix domain-containing protein</fullName>
    </recommendedName>
</protein>
<keyword evidence="2" id="KW-0732">Signal</keyword>